<keyword evidence="3" id="KW-1185">Reference proteome</keyword>
<dbReference type="AlphaFoldDB" id="A0A9W6R241"/>
<name>A0A9W6R241_9PSEU</name>
<organism evidence="2 3">
    <name type="scientific">Amycolatopsis taiwanensis</name>
    <dbReference type="NCBI Taxonomy" id="342230"/>
    <lineage>
        <taxon>Bacteria</taxon>
        <taxon>Bacillati</taxon>
        <taxon>Actinomycetota</taxon>
        <taxon>Actinomycetes</taxon>
        <taxon>Pseudonocardiales</taxon>
        <taxon>Pseudonocardiaceae</taxon>
        <taxon>Amycolatopsis</taxon>
    </lineage>
</organism>
<protein>
    <submittedName>
        <fullName evidence="2">Uncharacterized protein</fullName>
    </submittedName>
</protein>
<reference evidence="2" key="1">
    <citation type="submission" date="2023-03" db="EMBL/GenBank/DDBJ databases">
        <title>Amycolatopsis taiwanensis NBRC 103393.</title>
        <authorList>
            <person name="Ichikawa N."/>
            <person name="Sato H."/>
            <person name="Tonouchi N."/>
        </authorList>
    </citation>
    <scope>NUCLEOTIDE SEQUENCE</scope>
    <source>
        <strain evidence="2">NBRC 103393</strain>
    </source>
</reference>
<gene>
    <name evidence="2" type="ORF">Atai01_36520</name>
</gene>
<dbReference type="EMBL" id="BSTI01000007">
    <property type="protein sequence ID" value="GLY67033.1"/>
    <property type="molecule type" value="Genomic_DNA"/>
</dbReference>
<evidence type="ECO:0000313" key="3">
    <source>
        <dbReference type="Proteomes" id="UP001165136"/>
    </source>
</evidence>
<accession>A0A9W6R241</accession>
<feature type="compositionally biased region" description="Basic and acidic residues" evidence="1">
    <location>
        <begin position="160"/>
        <end position="170"/>
    </location>
</feature>
<evidence type="ECO:0000256" key="1">
    <source>
        <dbReference type="SAM" id="MobiDB-lite"/>
    </source>
</evidence>
<proteinExistence type="predicted"/>
<comment type="caution">
    <text evidence="2">The sequence shown here is derived from an EMBL/GenBank/DDBJ whole genome shotgun (WGS) entry which is preliminary data.</text>
</comment>
<dbReference type="Proteomes" id="UP001165136">
    <property type="component" value="Unassembled WGS sequence"/>
</dbReference>
<sequence>MTDGFRAVFDDLHRTANQIGEAVQAVAELPWQGPSGDFGHRGVQVGWTQFLEDASAEVEKLLEKAGEHSDGLRAAAGLYQESDDEGGFVLGNIGDLLDPGDGTVGGGFTGGIKDVVDKATGNSAGTAGFMSPQRAARLFPDGGIAGRLDPDFPDAGQVGRELREGRDGAL</sequence>
<feature type="region of interest" description="Disordered" evidence="1">
    <location>
        <begin position="146"/>
        <end position="170"/>
    </location>
</feature>
<evidence type="ECO:0000313" key="2">
    <source>
        <dbReference type="EMBL" id="GLY67033.1"/>
    </source>
</evidence>